<name>A0A078G165_BRANA</name>
<dbReference type="EMBL" id="LK032088">
    <property type="protein sequence ID" value="CDY18742.1"/>
    <property type="molecule type" value="Genomic_DNA"/>
</dbReference>
<organism evidence="1 2">
    <name type="scientific">Brassica napus</name>
    <name type="common">Rape</name>
    <dbReference type="NCBI Taxonomy" id="3708"/>
    <lineage>
        <taxon>Eukaryota</taxon>
        <taxon>Viridiplantae</taxon>
        <taxon>Streptophyta</taxon>
        <taxon>Embryophyta</taxon>
        <taxon>Tracheophyta</taxon>
        <taxon>Spermatophyta</taxon>
        <taxon>Magnoliopsida</taxon>
        <taxon>eudicotyledons</taxon>
        <taxon>Gunneridae</taxon>
        <taxon>Pentapetalae</taxon>
        <taxon>rosids</taxon>
        <taxon>malvids</taxon>
        <taxon>Brassicales</taxon>
        <taxon>Brassicaceae</taxon>
        <taxon>Brassiceae</taxon>
        <taxon>Brassica</taxon>
    </lineage>
</organism>
<evidence type="ECO:0000313" key="2">
    <source>
        <dbReference type="Proteomes" id="UP000028999"/>
    </source>
</evidence>
<proteinExistence type="predicted"/>
<dbReference type="PaxDb" id="3708-A0A078G165"/>
<reference evidence="1 2" key="1">
    <citation type="journal article" date="2014" name="Science">
        <title>Plant genetics. Early allopolyploid evolution in the post-Neolithic Brassica napus oilseed genome.</title>
        <authorList>
            <person name="Chalhoub B."/>
            <person name="Denoeud F."/>
            <person name="Liu S."/>
            <person name="Parkin I.A."/>
            <person name="Tang H."/>
            <person name="Wang X."/>
            <person name="Chiquet J."/>
            <person name="Belcram H."/>
            <person name="Tong C."/>
            <person name="Samans B."/>
            <person name="Correa M."/>
            <person name="Da Silva C."/>
            <person name="Just J."/>
            <person name="Falentin C."/>
            <person name="Koh C.S."/>
            <person name="Le Clainche I."/>
            <person name="Bernard M."/>
            <person name="Bento P."/>
            <person name="Noel B."/>
            <person name="Labadie K."/>
            <person name="Alberti A."/>
            <person name="Charles M."/>
            <person name="Arnaud D."/>
            <person name="Guo H."/>
            <person name="Daviaud C."/>
            <person name="Alamery S."/>
            <person name="Jabbari K."/>
            <person name="Zhao M."/>
            <person name="Edger P.P."/>
            <person name="Chelaifa H."/>
            <person name="Tack D."/>
            <person name="Lassalle G."/>
            <person name="Mestiri I."/>
            <person name="Schnel N."/>
            <person name="Le Paslier M.C."/>
            <person name="Fan G."/>
            <person name="Renault V."/>
            <person name="Bayer P.E."/>
            <person name="Golicz A.A."/>
            <person name="Manoli S."/>
            <person name="Lee T.H."/>
            <person name="Thi V.H."/>
            <person name="Chalabi S."/>
            <person name="Hu Q."/>
            <person name="Fan C."/>
            <person name="Tollenaere R."/>
            <person name="Lu Y."/>
            <person name="Battail C."/>
            <person name="Shen J."/>
            <person name="Sidebottom C.H."/>
            <person name="Wang X."/>
            <person name="Canaguier A."/>
            <person name="Chauveau A."/>
            <person name="Berard A."/>
            <person name="Deniot G."/>
            <person name="Guan M."/>
            <person name="Liu Z."/>
            <person name="Sun F."/>
            <person name="Lim Y.P."/>
            <person name="Lyons E."/>
            <person name="Town C.D."/>
            <person name="Bancroft I."/>
            <person name="Wang X."/>
            <person name="Meng J."/>
            <person name="Ma J."/>
            <person name="Pires J.C."/>
            <person name="King G.J."/>
            <person name="Brunel D."/>
            <person name="Delourme R."/>
            <person name="Renard M."/>
            <person name="Aury J.M."/>
            <person name="Adams K.L."/>
            <person name="Batley J."/>
            <person name="Snowdon R.J."/>
            <person name="Tost J."/>
            <person name="Edwards D."/>
            <person name="Zhou Y."/>
            <person name="Hua W."/>
            <person name="Sharpe A.G."/>
            <person name="Paterson A.H."/>
            <person name="Guan C."/>
            <person name="Wincker P."/>
        </authorList>
    </citation>
    <scope>NUCLEOTIDE SEQUENCE [LARGE SCALE GENOMIC DNA]</scope>
    <source>
        <strain evidence="2">cv. Darmor-bzh</strain>
    </source>
</reference>
<keyword evidence="2" id="KW-1185">Reference proteome</keyword>
<dbReference type="AlphaFoldDB" id="A0A078G165"/>
<dbReference type="Gramene" id="CDY18742">
    <property type="protein sequence ID" value="CDY18742"/>
    <property type="gene ID" value="GSBRNA2T00005852001"/>
</dbReference>
<gene>
    <name evidence="1" type="primary">BnaC08g08740D</name>
    <name evidence="1" type="ORF">GSBRNA2T00005852001</name>
</gene>
<dbReference type="Proteomes" id="UP000028999">
    <property type="component" value="Unassembled WGS sequence"/>
</dbReference>
<evidence type="ECO:0000313" key="1">
    <source>
        <dbReference type="EMBL" id="CDY18742.1"/>
    </source>
</evidence>
<accession>A0A078G165</accession>
<protein>
    <submittedName>
        <fullName evidence="1">BnaC08g08740D protein</fullName>
    </submittedName>
</protein>
<sequence length="115" mass="12951">MAPGSCNFPGTSTIAKTDPSYGSCVYPSSLKYYFYAYLFLKTRLHDVFVDFTESVNLVNFMSRILNVFKCISVPCVLDGWMIIQRLRFVAEDVGLGSSAVYVLCVTTCVFLYHVQ</sequence>